<dbReference type="InterPro" id="IPR028082">
    <property type="entry name" value="Peripla_BP_I"/>
</dbReference>
<dbReference type="PANTHER" id="PTHR30146:SF109">
    <property type="entry name" value="HTH-TYPE TRANSCRIPTIONAL REGULATOR GALS"/>
    <property type="match status" value="1"/>
</dbReference>
<dbReference type="CDD" id="cd01392">
    <property type="entry name" value="HTH_LacI"/>
    <property type="match status" value="1"/>
</dbReference>
<gene>
    <name evidence="5" type="ORF">EBQ10_02385</name>
</gene>
<evidence type="ECO:0000256" key="1">
    <source>
        <dbReference type="ARBA" id="ARBA00023015"/>
    </source>
</evidence>
<keyword evidence="1" id="KW-0805">Transcription regulation</keyword>
<dbReference type="PROSITE" id="PS50932">
    <property type="entry name" value="HTH_LACI_2"/>
    <property type="match status" value="1"/>
</dbReference>
<dbReference type="CDD" id="cd01574">
    <property type="entry name" value="PBP1_LacI"/>
    <property type="match status" value="1"/>
</dbReference>
<dbReference type="SUPFAM" id="SSF53822">
    <property type="entry name" value="Periplasmic binding protein-like I"/>
    <property type="match status" value="1"/>
</dbReference>
<dbReference type="SUPFAM" id="SSF47413">
    <property type="entry name" value="lambda repressor-like DNA-binding domains"/>
    <property type="match status" value="1"/>
</dbReference>
<proteinExistence type="predicted"/>
<dbReference type="Pfam" id="PF00356">
    <property type="entry name" value="LacI"/>
    <property type="match status" value="1"/>
</dbReference>
<dbReference type="PROSITE" id="PS00356">
    <property type="entry name" value="HTH_LACI_1"/>
    <property type="match status" value="1"/>
</dbReference>
<dbReference type="InterPro" id="IPR010982">
    <property type="entry name" value="Lambda_DNA-bd_dom_sf"/>
</dbReference>
<dbReference type="Gene3D" id="3.40.50.2300">
    <property type="match status" value="2"/>
</dbReference>
<dbReference type="InterPro" id="IPR046335">
    <property type="entry name" value="LacI/GalR-like_sensor"/>
</dbReference>
<dbReference type="GO" id="GO:0000976">
    <property type="term" value="F:transcription cis-regulatory region binding"/>
    <property type="evidence" value="ECO:0007669"/>
    <property type="project" value="TreeGrafter"/>
</dbReference>
<dbReference type="AlphaFoldDB" id="A0A3Q9GGQ3"/>
<dbReference type="Pfam" id="PF13377">
    <property type="entry name" value="Peripla_BP_3"/>
    <property type="match status" value="1"/>
</dbReference>
<dbReference type="Proteomes" id="UP000275951">
    <property type="component" value="Chromosome"/>
</dbReference>
<protein>
    <submittedName>
        <fullName evidence="5">LacI family transcriptional regulator</fullName>
    </submittedName>
</protein>
<keyword evidence="2" id="KW-0238">DNA-binding</keyword>
<feature type="domain" description="HTH lacI-type" evidence="4">
    <location>
        <begin position="8"/>
        <end position="62"/>
    </location>
</feature>
<dbReference type="SMART" id="SM00354">
    <property type="entry name" value="HTH_LACI"/>
    <property type="match status" value="1"/>
</dbReference>
<dbReference type="GO" id="GO:0003700">
    <property type="term" value="F:DNA-binding transcription factor activity"/>
    <property type="evidence" value="ECO:0007669"/>
    <property type="project" value="TreeGrafter"/>
</dbReference>
<evidence type="ECO:0000256" key="3">
    <source>
        <dbReference type="ARBA" id="ARBA00023163"/>
    </source>
</evidence>
<evidence type="ECO:0000313" key="6">
    <source>
        <dbReference type="Proteomes" id="UP000275951"/>
    </source>
</evidence>
<dbReference type="EMBL" id="CP033905">
    <property type="protein sequence ID" value="AZR06252.1"/>
    <property type="molecule type" value="Genomic_DNA"/>
</dbReference>
<evidence type="ECO:0000256" key="2">
    <source>
        <dbReference type="ARBA" id="ARBA00023125"/>
    </source>
</evidence>
<keyword evidence="3" id="KW-0804">Transcription</keyword>
<accession>A0A3Q9GGQ3</accession>
<organism evidence="5 6">
    <name type="scientific">Trueperella pyogenes</name>
    <dbReference type="NCBI Taxonomy" id="1661"/>
    <lineage>
        <taxon>Bacteria</taxon>
        <taxon>Bacillati</taxon>
        <taxon>Actinomycetota</taxon>
        <taxon>Actinomycetes</taxon>
        <taxon>Actinomycetales</taxon>
        <taxon>Actinomycetaceae</taxon>
        <taxon>Trueperella</taxon>
    </lineage>
</organism>
<evidence type="ECO:0000313" key="5">
    <source>
        <dbReference type="EMBL" id="AZR06252.1"/>
    </source>
</evidence>
<evidence type="ECO:0000259" key="4">
    <source>
        <dbReference type="PROSITE" id="PS50932"/>
    </source>
</evidence>
<sequence>MSVMAKRALMKDVAQLAGVSLQTVSRVIRNHPAVAPQTRDRVQTAIKELDYHPDISAQNLATGRSRSIGVITIGRLQHGMRSTFAALETSVRSHGRFILSASASEDDAESISDAFGYLRGQGVIATIVIVQNPAVLPHISQARPGPGVLVIGGGHRLAGLSVVTFDHGAGARAATKHLASSGEIFHVAGPLDAQDAVDRLIAFQNECKSGGILAHWKSAGAWNARSGYELGRLVLAQGVPPAVFAANDYLAIGYARALAEVGKRAGRDYRLVGFDDIPVAAYVDPSLSSIRQDYGLLAEMIVEALDEAISGERGEPRLLDTELIIRESSAS</sequence>
<dbReference type="InterPro" id="IPR000843">
    <property type="entry name" value="HTH_LacI"/>
</dbReference>
<dbReference type="Gene3D" id="1.10.260.40">
    <property type="entry name" value="lambda repressor-like DNA-binding domains"/>
    <property type="match status" value="1"/>
</dbReference>
<reference evidence="5 6" key="1">
    <citation type="submission" date="2018-11" db="EMBL/GenBank/DDBJ databases">
        <title>Multidrug-resistant genes are associated with an 42-kb island TGI1 carrying a complex class 1 integron in a Trueperella pyogenes.</title>
        <authorList>
            <person name="Dong W."/>
        </authorList>
    </citation>
    <scope>NUCLEOTIDE SEQUENCE [LARGE SCALE GENOMIC DNA]</scope>
    <source>
        <strain evidence="5 6">TP4</strain>
    </source>
</reference>
<name>A0A3Q9GGQ3_9ACTO</name>
<dbReference type="PANTHER" id="PTHR30146">
    <property type="entry name" value="LACI-RELATED TRANSCRIPTIONAL REPRESSOR"/>
    <property type="match status" value="1"/>
</dbReference>